<organism evidence="2 4">
    <name type="scientific">Medicago truncatula</name>
    <name type="common">Barrel medic</name>
    <name type="synonym">Medicago tribuloides</name>
    <dbReference type="NCBI Taxonomy" id="3880"/>
    <lineage>
        <taxon>Eukaryota</taxon>
        <taxon>Viridiplantae</taxon>
        <taxon>Streptophyta</taxon>
        <taxon>Embryophyta</taxon>
        <taxon>Tracheophyta</taxon>
        <taxon>Spermatophyta</taxon>
        <taxon>Magnoliopsida</taxon>
        <taxon>eudicotyledons</taxon>
        <taxon>Gunneridae</taxon>
        <taxon>Pentapetalae</taxon>
        <taxon>rosids</taxon>
        <taxon>fabids</taxon>
        <taxon>Fabales</taxon>
        <taxon>Fabaceae</taxon>
        <taxon>Papilionoideae</taxon>
        <taxon>50 kb inversion clade</taxon>
        <taxon>NPAAA clade</taxon>
        <taxon>Hologalegina</taxon>
        <taxon>IRL clade</taxon>
        <taxon>Trifolieae</taxon>
        <taxon>Medicago</taxon>
    </lineage>
</organism>
<feature type="signal peptide" evidence="1">
    <location>
        <begin position="1"/>
        <end position="21"/>
    </location>
</feature>
<keyword evidence="1" id="KW-0732">Signal</keyword>
<name>G7KHU1_MEDTR</name>
<reference evidence="2 4" key="1">
    <citation type="journal article" date="2011" name="Nature">
        <title>The Medicago genome provides insight into the evolution of rhizobial symbioses.</title>
        <authorList>
            <person name="Young N.D."/>
            <person name="Debelle F."/>
            <person name="Oldroyd G.E."/>
            <person name="Geurts R."/>
            <person name="Cannon S.B."/>
            <person name="Udvardi M.K."/>
            <person name="Benedito V.A."/>
            <person name="Mayer K.F."/>
            <person name="Gouzy J."/>
            <person name="Schoof H."/>
            <person name="Van de Peer Y."/>
            <person name="Proost S."/>
            <person name="Cook D.R."/>
            <person name="Meyers B.C."/>
            <person name="Spannagl M."/>
            <person name="Cheung F."/>
            <person name="De Mita S."/>
            <person name="Krishnakumar V."/>
            <person name="Gundlach H."/>
            <person name="Zhou S."/>
            <person name="Mudge J."/>
            <person name="Bharti A.K."/>
            <person name="Murray J.D."/>
            <person name="Naoumkina M.A."/>
            <person name="Rosen B."/>
            <person name="Silverstein K.A."/>
            <person name="Tang H."/>
            <person name="Rombauts S."/>
            <person name="Zhao P.X."/>
            <person name="Zhou P."/>
            <person name="Barbe V."/>
            <person name="Bardou P."/>
            <person name="Bechner M."/>
            <person name="Bellec A."/>
            <person name="Berger A."/>
            <person name="Berges H."/>
            <person name="Bidwell S."/>
            <person name="Bisseling T."/>
            <person name="Choisne N."/>
            <person name="Couloux A."/>
            <person name="Denny R."/>
            <person name="Deshpande S."/>
            <person name="Dai X."/>
            <person name="Doyle J.J."/>
            <person name="Dudez A.M."/>
            <person name="Farmer A.D."/>
            <person name="Fouteau S."/>
            <person name="Franken C."/>
            <person name="Gibelin C."/>
            <person name="Gish J."/>
            <person name="Goldstein S."/>
            <person name="Gonzalez A.J."/>
            <person name="Green P.J."/>
            <person name="Hallab A."/>
            <person name="Hartog M."/>
            <person name="Hua A."/>
            <person name="Humphray S.J."/>
            <person name="Jeong D.H."/>
            <person name="Jing Y."/>
            <person name="Jocker A."/>
            <person name="Kenton S.M."/>
            <person name="Kim D.J."/>
            <person name="Klee K."/>
            <person name="Lai H."/>
            <person name="Lang C."/>
            <person name="Lin S."/>
            <person name="Macmil S.L."/>
            <person name="Magdelenat G."/>
            <person name="Matthews L."/>
            <person name="McCorrison J."/>
            <person name="Monaghan E.L."/>
            <person name="Mun J.H."/>
            <person name="Najar F.Z."/>
            <person name="Nicholson C."/>
            <person name="Noirot C."/>
            <person name="O'Bleness M."/>
            <person name="Paule C.R."/>
            <person name="Poulain J."/>
            <person name="Prion F."/>
            <person name="Qin B."/>
            <person name="Qu C."/>
            <person name="Retzel E.F."/>
            <person name="Riddle C."/>
            <person name="Sallet E."/>
            <person name="Samain S."/>
            <person name="Samson N."/>
            <person name="Sanders I."/>
            <person name="Saurat O."/>
            <person name="Scarpelli C."/>
            <person name="Schiex T."/>
            <person name="Segurens B."/>
            <person name="Severin A.J."/>
            <person name="Sherrier D.J."/>
            <person name="Shi R."/>
            <person name="Sims S."/>
            <person name="Singer S.R."/>
            <person name="Sinharoy S."/>
            <person name="Sterck L."/>
            <person name="Viollet A."/>
            <person name="Wang B.B."/>
            <person name="Wang K."/>
            <person name="Wang M."/>
            <person name="Wang X."/>
            <person name="Warfsmann J."/>
            <person name="Weissenbach J."/>
            <person name="White D.D."/>
            <person name="White J.D."/>
            <person name="Wiley G.B."/>
            <person name="Wincker P."/>
            <person name="Xing Y."/>
            <person name="Yang L."/>
            <person name="Yao Z."/>
            <person name="Ying F."/>
            <person name="Zhai J."/>
            <person name="Zhou L."/>
            <person name="Zuber A."/>
            <person name="Denarie J."/>
            <person name="Dixon R.A."/>
            <person name="May G.D."/>
            <person name="Schwartz D.C."/>
            <person name="Rogers J."/>
            <person name="Quetier F."/>
            <person name="Town C.D."/>
            <person name="Roe B.A."/>
        </authorList>
    </citation>
    <scope>NUCLEOTIDE SEQUENCE [LARGE SCALE GENOMIC DNA]</scope>
    <source>
        <strain evidence="2">A17</strain>
        <strain evidence="3 4">cv. Jemalong A17</strain>
    </source>
</reference>
<evidence type="ECO:0000313" key="3">
    <source>
        <dbReference type="EnsemblPlants" id="AES76123"/>
    </source>
</evidence>
<evidence type="ECO:0000313" key="4">
    <source>
        <dbReference type="Proteomes" id="UP000002051"/>
    </source>
</evidence>
<protein>
    <recommendedName>
        <fullName evidence="5">Transmembrane protein</fullName>
    </recommendedName>
</protein>
<dbReference type="PaxDb" id="3880-AES76123"/>
<reference evidence="3" key="3">
    <citation type="submission" date="2015-04" db="UniProtKB">
        <authorList>
            <consortium name="EnsemblPlants"/>
        </authorList>
    </citation>
    <scope>IDENTIFICATION</scope>
    <source>
        <strain evidence="3">cv. Jemalong A17</strain>
    </source>
</reference>
<dbReference type="HOGENOM" id="CLU_2945235_0_0_1"/>
<feature type="chain" id="PRO_5014573644" description="Transmembrane protein" evidence="1">
    <location>
        <begin position="22"/>
        <end position="72"/>
    </location>
</feature>
<evidence type="ECO:0000256" key="1">
    <source>
        <dbReference type="SAM" id="SignalP"/>
    </source>
</evidence>
<evidence type="ECO:0000313" key="2">
    <source>
        <dbReference type="EMBL" id="AES76123.1"/>
    </source>
</evidence>
<reference evidence="2 4" key="2">
    <citation type="journal article" date="2014" name="BMC Genomics">
        <title>An improved genome release (version Mt4.0) for the model legume Medicago truncatula.</title>
        <authorList>
            <person name="Tang H."/>
            <person name="Krishnakumar V."/>
            <person name="Bidwell S."/>
            <person name="Rosen B."/>
            <person name="Chan A."/>
            <person name="Zhou S."/>
            <person name="Gentzbittel L."/>
            <person name="Childs K.L."/>
            <person name="Yandell M."/>
            <person name="Gundlach H."/>
            <person name="Mayer K.F."/>
            <person name="Schwartz D.C."/>
            <person name="Town C.D."/>
        </authorList>
    </citation>
    <scope>GENOME REANNOTATION</scope>
    <source>
        <strain evidence="3 4">cv. Jemalong A17</strain>
    </source>
</reference>
<dbReference type="Proteomes" id="UP000002051">
    <property type="component" value="Chromosome 6"/>
</dbReference>
<sequence>MFISRMFLHVLGMHIDLWVCSDETSEQPSKPFMGSDVRIRQLLYMAIQSPSSTSSFSYGLTYQVFLNFRGDD</sequence>
<dbReference type="AlphaFoldDB" id="G7KHU1"/>
<accession>G7KHU1</accession>
<evidence type="ECO:0008006" key="5">
    <source>
        <dbReference type="Google" id="ProtNLM"/>
    </source>
</evidence>
<proteinExistence type="predicted"/>
<dbReference type="EnsemblPlants" id="AES76123">
    <property type="protein sequence ID" value="AES76123"/>
    <property type="gene ID" value="MTR_6g071640"/>
</dbReference>
<gene>
    <name evidence="2" type="ordered locus">MTR_6g071640</name>
</gene>
<keyword evidence="4" id="KW-1185">Reference proteome</keyword>
<dbReference type="EMBL" id="CM001222">
    <property type="protein sequence ID" value="AES76123.1"/>
    <property type="molecule type" value="Genomic_DNA"/>
</dbReference>